<reference evidence="1" key="1">
    <citation type="journal article" date="2019" name="bioRxiv">
        <title>The Genome of the Zebra Mussel, Dreissena polymorpha: A Resource for Invasive Species Research.</title>
        <authorList>
            <person name="McCartney M.A."/>
            <person name="Auch B."/>
            <person name="Kono T."/>
            <person name="Mallez S."/>
            <person name="Zhang Y."/>
            <person name="Obille A."/>
            <person name="Becker A."/>
            <person name="Abrahante J.E."/>
            <person name="Garbe J."/>
            <person name="Badalamenti J.P."/>
            <person name="Herman A."/>
            <person name="Mangelson H."/>
            <person name="Liachko I."/>
            <person name="Sullivan S."/>
            <person name="Sone E.D."/>
            <person name="Koren S."/>
            <person name="Silverstein K.A.T."/>
            <person name="Beckman K.B."/>
            <person name="Gohl D.M."/>
        </authorList>
    </citation>
    <scope>NUCLEOTIDE SEQUENCE</scope>
    <source>
        <strain evidence="1">Duluth1</strain>
        <tissue evidence="1">Whole animal</tissue>
    </source>
</reference>
<name>A0A9D4F1J1_DREPO</name>
<evidence type="ECO:0000313" key="1">
    <source>
        <dbReference type="EMBL" id="KAH3790675.1"/>
    </source>
</evidence>
<gene>
    <name evidence="1" type="ORF">DPMN_168880</name>
</gene>
<proteinExistence type="predicted"/>
<keyword evidence="2" id="KW-1185">Reference proteome</keyword>
<dbReference type="Proteomes" id="UP000828390">
    <property type="component" value="Unassembled WGS sequence"/>
</dbReference>
<evidence type="ECO:0000313" key="2">
    <source>
        <dbReference type="Proteomes" id="UP000828390"/>
    </source>
</evidence>
<protein>
    <submittedName>
        <fullName evidence="1">Uncharacterized protein</fullName>
    </submittedName>
</protein>
<organism evidence="1 2">
    <name type="scientific">Dreissena polymorpha</name>
    <name type="common">Zebra mussel</name>
    <name type="synonym">Mytilus polymorpha</name>
    <dbReference type="NCBI Taxonomy" id="45954"/>
    <lineage>
        <taxon>Eukaryota</taxon>
        <taxon>Metazoa</taxon>
        <taxon>Spiralia</taxon>
        <taxon>Lophotrochozoa</taxon>
        <taxon>Mollusca</taxon>
        <taxon>Bivalvia</taxon>
        <taxon>Autobranchia</taxon>
        <taxon>Heteroconchia</taxon>
        <taxon>Euheterodonta</taxon>
        <taxon>Imparidentia</taxon>
        <taxon>Neoheterodontei</taxon>
        <taxon>Myida</taxon>
        <taxon>Dreissenoidea</taxon>
        <taxon>Dreissenidae</taxon>
        <taxon>Dreissena</taxon>
    </lineage>
</organism>
<comment type="caution">
    <text evidence="1">The sequence shown here is derived from an EMBL/GenBank/DDBJ whole genome shotgun (WGS) entry which is preliminary data.</text>
</comment>
<dbReference type="AlphaFoldDB" id="A0A9D4F1J1"/>
<accession>A0A9D4F1J1</accession>
<dbReference type="EMBL" id="JAIWYP010000008">
    <property type="protein sequence ID" value="KAH3790675.1"/>
    <property type="molecule type" value="Genomic_DNA"/>
</dbReference>
<sequence length="71" mass="8225">MELDYQNRPYSRECLETIIEKNNDDEGGYTDSGLTPIKAKYNYVILLDKLLSSFDDVMKTPHEIVEPTEPQ</sequence>
<reference evidence="1" key="2">
    <citation type="submission" date="2020-11" db="EMBL/GenBank/DDBJ databases">
        <authorList>
            <person name="McCartney M.A."/>
            <person name="Auch B."/>
            <person name="Kono T."/>
            <person name="Mallez S."/>
            <person name="Becker A."/>
            <person name="Gohl D.M."/>
            <person name="Silverstein K.A.T."/>
            <person name="Koren S."/>
            <person name="Bechman K.B."/>
            <person name="Herman A."/>
            <person name="Abrahante J.E."/>
            <person name="Garbe J."/>
        </authorList>
    </citation>
    <scope>NUCLEOTIDE SEQUENCE</scope>
    <source>
        <strain evidence="1">Duluth1</strain>
        <tissue evidence="1">Whole animal</tissue>
    </source>
</reference>